<comment type="caution">
    <text evidence="3">The sequence shown here is derived from an EMBL/GenBank/DDBJ whole genome shotgun (WGS) entry which is preliminary data.</text>
</comment>
<dbReference type="Pfam" id="PF24377">
    <property type="entry name" value="DUF7533"/>
    <property type="match status" value="1"/>
</dbReference>
<dbReference type="OrthoDB" id="157531at2157"/>
<keyword evidence="4" id="KW-1185">Reference proteome</keyword>
<dbReference type="RefSeq" id="WP_058580847.1">
    <property type="nucleotide sequence ID" value="NZ_LOPU01000016.1"/>
</dbReference>
<feature type="compositionally biased region" description="Basic and acidic residues" evidence="1">
    <location>
        <begin position="75"/>
        <end position="86"/>
    </location>
</feature>
<keyword evidence="2" id="KW-0812">Transmembrane</keyword>
<name>A0A0W1RCA3_9EURY</name>
<feature type="region of interest" description="Disordered" evidence="1">
    <location>
        <begin position="56"/>
        <end position="86"/>
    </location>
</feature>
<gene>
    <name evidence="3" type="ORF">AUR64_06340</name>
</gene>
<evidence type="ECO:0000313" key="4">
    <source>
        <dbReference type="Proteomes" id="UP000054387"/>
    </source>
</evidence>
<dbReference type="AlphaFoldDB" id="A0A0W1RCA3"/>
<keyword evidence="2" id="KW-0472">Membrane</keyword>
<evidence type="ECO:0000256" key="1">
    <source>
        <dbReference type="SAM" id="MobiDB-lite"/>
    </source>
</evidence>
<dbReference type="EMBL" id="LOPU01000016">
    <property type="protein sequence ID" value="KTG11048.1"/>
    <property type="molecule type" value="Genomic_DNA"/>
</dbReference>
<organism evidence="3 4">
    <name type="scientific">Haloprofundus marisrubri</name>
    <dbReference type="NCBI Taxonomy" id="1514971"/>
    <lineage>
        <taxon>Archaea</taxon>
        <taxon>Methanobacteriati</taxon>
        <taxon>Methanobacteriota</taxon>
        <taxon>Stenosarchaea group</taxon>
        <taxon>Halobacteria</taxon>
        <taxon>Halobacteriales</taxon>
        <taxon>Haloferacaceae</taxon>
        <taxon>Haloprofundus</taxon>
    </lineage>
</organism>
<keyword evidence="2" id="KW-1133">Transmembrane helix</keyword>
<reference evidence="3 4" key="1">
    <citation type="submission" date="2015-12" db="EMBL/GenBank/DDBJ databases">
        <title>Haloprofundus marisrubri gen. nov., sp. nov., an extremely halophilic archaeon isolated from the Discovery deep brine-seawater interface in the Red Sea.</title>
        <authorList>
            <person name="Zhang G."/>
            <person name="Stingl U."/>
            <person name="Rashid M."/>
        </authorList>
    </citation>
    <scope>NUCLEOTIDE SEQUENCE [LARGE SCALE GENOMIC DNA]</scope>
    <source>
        <strain evidence="3 4">SB9</strain>
    </source>
</reference>
<protein>
    <submittedName>
        <fullName evidence="3">Uncharacterized protein</fullName>
    </submittedName>
</protein>
<dbReference type="InterPro" id="IPR055955">
    <property type="entry name" value="DUF7533"/>
</dbReference>
<sequence>MALGILDTIGLAATLVFAIPVAIYGIEQLVSGETLFGVALLAVAAAMVLVPRYVTTPDDIPGKAAEKAVGSAVKSPEKNEEPKQQE</sequence>
<proteinExistence type="predicted"/>
<evidence type="ECO:0000313" key="3">
    <source>
        <dbReference type="EMBL" id="KTG11048.1"/>
    </source>
</evidence>
<dbReference type="Proteomes" id="UP000054387">
    <property type="component" value="Unassembled WGS sequence"/>
</dbReference>
<accession>A0A0W1RCA3</accession>
<evidence type="ECO:0000256" key="2">
    <source>
        <dbReference type="SAM" id="Phobius"/>
    </source>
</evidence>
<feature type="transmembrane region" description="Helical" evidence="2">
    <location>
        <begin position="34"/>
        <end position="54"/>
    </location>
</feature>